<dbReference type="InterPro" id="IPR032710">
    <property type="entry name" value="NTF2-like_dom_sf"/>
</dbReference>
<evidence type="ECO:0000313" key="2">
    <source>
        <dbReference type="EMBL" id="CAD6191070.1"/>
    </source>
</evidence>
<evidence type="ECO:0000259" key="1">
    <source>
        <dbReference type="Pfam" id="PF14534"/>
    </source>
</evidence>
<dbReference type="AlphaFoldDB" id="A0A8S1HCQ2"/>
<dbReference type="EMBL" id="CAJGYM010000019">
    <property type="protein sequence ID" value="CAD6191070.1"/>
    <property type="molecule type" value="Genomic_DNA"/>
</dbReference>
<dbReference type="Proteomes" id="UP000835052">
    <property type="component" value="Unassembled WGS sequence"/>
</dbReference>
<dbReference type="PANTHER" id="PTHR31664">
    <property type="entry name" value="PROTEIN CBG16427"/>
    <property type="match status" value="1"/>
</dbReference>
<name>A0A8S1HCQ2_9PELO</name>
<proteinExistence type="predicted"/>
<sequence length="130" mass="15409">MAVVSEAIKTLFEQYCEAVYSRNYEEVIKFYDDDAVLIEKGQACHYGPKDIVDAIKAYHTKLGHRSTENYDEEFFHLGDYYIYDCKYHFKLKSEVRKERISGSYNQIWRKVGDDYKIIRDVFSIESRSSS</sequence>
<dbReference type="Pfam" id="PF14534">
    <property type="entry name" value="DUF4440"/>
    <property type="match status" value="1"/>
</dbReference>
<evidence type="ECO:0000313" key="3">
    <source>
        <dbReference type="Proteomes" id="UP000835052"/>
    </source>
</evidence>
<dbReference type="Gene3D" id="3.10.450.50">
    <property type="match status" value="1"/>
</dbReference>
<comment type="caution">
    <text evidence="2">The sequence shown here is derived from an EMBL/GenBank/DDBJ whole genome shotgun (WGS) entry which is preliminary data.</text>
</comment>
<protein>
    <recommendedName>
        <fullName evidence="1">DUF4440 domain-containing protein</fullName>
    </recommendedName>
</protein>
<reference evidence="2" key="1">
    <citation type="submission" date="2020-10" db="EMBL/GenBank/DDBJ databases">
        <authorList>
            <person name="Kikuchi T."/>
        </authorList>
    </citation>
    <scope>NUCLEOTIDE SEQUENCE</scope>
    <source>
        <strain evidence="2">NKZ352</strain>
    </source>
</reference>
<gene>
    <name evidence="2" type="ORF">CAUJ_LOCUS6989</name>
</gene>
<feature type="domain" description="DUF4440" evidence="1">
    <location>
        <begin position="8"/>
        <end position="117"/>
    </location>
</feature>
<dbReference type="InterPro" id="IPR027843">
    <property type="entry name" value="DUF4440"/>
</dbReference>
<dbReference type="OrthoDB" id="5778155at2759"/>
<organism evidence="2 3">
    <name type="scientific">Caenorhabditis auriculariae</name>
    <dbReference type="NCBI Taxonomy" id="2777116"/>
    <lineage>
        <taxon>Eukaryota</taxon>
        <taxon>Metazoa</taxon>
        <taxon>Ecdysozoa</taxon>
        <taxon>Nematoda</taxon>
        <taxon>Chromadorea</taxon>
        <taxon>Rhabditida</taxon>
        <taxon>Rhabditina</taxon>
        <taxon>Rhabditomorpha</taxon>
        <taxon>Rhabditoidea</taxon>
        <taxon>Rhabditidae</taxon>
        <taxon>Peloderinae</taxon>
        <taxon>Caenorhabditis</taxon>
    </lineage>
</organism>
<dbReference type="CDD" id="cd00531">
    <property type="entry name" value="NTF2_like"/>
    <property type="match status" value="1"/>
</dbReference>
<keyword evidence="3" id="KW-1185">Reference proteome</keyword>
<dbReference type="PANTHER" id="PTHR31664:SF3">
    <property type="entry name" value="DUF4440 DOMAIN-CONTAINING PROTEIN"/>
    <property type="match status" value="1"/>
</dbReference>
<accession>A0A8S1HCQ2</accession>
<dbReference type="SUPFAM" id="SSF54427">
    <property type="entry name" value="NTF2-like"/>
    <property type="match status" value="1"/>
</dbReference>